<dbReference type="EMBL" id="UNSC01000003">
    <property type="protein sequence ID" value="SZD72342.1"/>
    <property type="molecule type" value="Genomic_DNA"/>
</dbReference>
<protein>
    <submittedName>
        <fullName evidence="1">Uncharacterized protein</fullName>
    </submittedName>
</protein>
<dbReference type="Proteomes" id="UP000262142">
    <property type="component" value="Unassembled WGS sequence"/>
</dbReference>
<proteinExistence type="predicted"/>
<keyword evidence="2" id="KW-1185">Reference proteome</keyword>
<name>A0A383TXH1_9FLAO</name>
<organism evidence="1 2">
    <name type="scientific">Candidatus Ornithobacterium hominis</name>
    <dbReference type="NCBI Taxonomy" id="2497989"/>
    <lineage>
        <taxon>Bacteria</taxon>
        <taxon>Pseudomonadati</taxon>
        <taxon>Bacteroidota</taxon>
        <taxon>Flavobacteriia</taxon>
        <taxon>Flavobacteriales</taxon>
        <taxon>Weeksellaceae</taxon>
        <taxon>Ornithobacterium</taxon>
    </lineage>
</organism>
<evidence type="ECO:0000313" key="1">
    <source>
        <dbReference type="EMBL" id="SZD72342.1"/>
    </source>
</evidence>
<evidence type="ECO:0000313" key="2">
    <source>
        <dbReference type="Proteomes" id="UP000262142"/>
    </source>
</evidence>
<reference evidence="1 2" key="1">
    <citation type="submission" date="2018-09" db="EMBL/GenBank/DDBJ databases">
        <authorList>
            <consortium name="Pathogen Informatics"/>
        </authorList>
    </citation>
    <scope>NUCLEOTIDE SEQUENCE [LARGE SCALE GENOMIC DNA]</scope>
    <source>
        <strain evidence="1 2">OH-22767</strain>
    </source>
</reference>
<sequence>MFKTIINNLKDKLAVHYELKRKAYSQNYKKILHLFVYQLIKQTSENFFLFTEEIRMKNGKKIQRF</sequence>
<gene>
    <name evidence="1" type="ORF">SAMEA104719789_00787</name>
</gene>
<dbReference type="AlphaFoldDB" id="A0A383TXH1"/>
<accession>A0A383TXH1</accession>